<dbReference type="Gramene" id="TRITD3Bv1G264160.1">
    <property type="protein sequence ID" value="TRITD3Bv1G264160.1"/>
    <property type="gene ID" value="TRITD3Bv1G264160"/>
</dbReference>
<dbReference type="GO" id="GO:0004588">
    <property type="term" value="F:orotate phosphoribosyltransferase activity"/>
    <property type="evidence" value="ECO:0007669"/>
    <property type="project" value="TreeGrafter"/>
</dbReference>
<evidence type="ECO:0000256" key="1">
    <source>
        <dbReference type="ARBA" id="ARBA00023239"/>
    </source>
</evidence>
<dbReference type="PANTHER" id="PTHR19278">
    <property type="entry name" value="OROTATE PHOSPHORIBOSYLTRANSFERASE"/>
    <property type="match status" value="1"/>
</dbReference>
<accession>A0A9R1QXM2</accession>
<dbReference type="OMA" id="MTPGCAL"/>
<dbReference type="Gene3D" id="3.20.20.70">
    <property type="entry name" value="Aldolase class I"/>
    <property type="match status" value="1"/>
</dbReference>
<dbReference type="EMBL" id="LT934116">
    <property type="protein sequence ID" value="VAH85400.1"/>
    <property type="molecule type" value="Genomic_DNA"/>
</dbReference>
<dbReference type="Proteomes" id="UP000324705">
    <property type="component" value="Chromosome 3B"/>
</dbReference>
<name>A0A9R1QXM2_TRITD</name>
<organism evidence="3 4">
    <name type="scientific">Triticum turgidum subsp. durum</name>
    <name type="common">Durum wheat</name>
    <name type="synonym">Triticum durum</name>
    <dbReference type="NCBI Taxonomy" id="4567"/>
    <lineage>
        <taxon>Eukaryota</taxon>
        <taxon>Viridiplantae</taxon>
        <taxon>Streptophyta</taxon>
        <taxon>Embryophyta</taxon>
        <taxon>Tracheophyta</taxon>
        <taxon>Spermatophyta</taxon>
        <taxon>Magnoliopsida</taxon>
        <taxon>Liliopsida</taxon>
        <taxon>Poales</taxon>
        <taxon>Poaceae</taxon>
        <taxon>BOP clade</taxon>
        <taxon>Pooideae</taxon>
        <taxon>Triticodae</taxon>
        <taxon>Triticeae</taxon>
        <taxon>Triticinae</taxon>
        <taxon>Triticum</taxon>
    </lineage>
</organism>
<dbReference type="SUPFAM" id="SSF51366">
    <property type="entry name" value="Ribulose-phoshate binding barrel"/>
    <property type="match status" value="1"/>
</dbReference>
<proteinExistence type="predicted"/>
<keyword evidence="1" id="KW-0456">Lyase</keyword>
<dbReference type="GO" id="GO:0006207">
    <property type="term" value="P:'de novo' pyrimidine nucleobase biosynthetic process"/>
    <property type="evidence" value="ECO:0007669"/>
    <property type="project" value="InterPro"/>
</dbReference>
<keyword evidence="4" id="KW-1185">Reference proteome</keyword>
<gene>
    <name evidence="3" type="ORF">TRITD_3Bv1G264160</name>
</gene>
<dbReference type="InterPro" id="IPR001754">
    <property type="entry name" value="OMPdeCOase_dom"/>
</dbReference>
<dbReference type="AlphaFoldDB" id="A0A9R1QXM2"/>
<protein>
    <recommendedName>
        <fullName evidence="2">Orotidine 5'-phosphate decarboxylase domain-containing protein</fullName>
    </recommendedName>
</protein>
<evidence type="ECO:0000259" key="2">
    <source>
        <dbReference type="Pfam" id="PF00215"/>
    </source>
</evidence>
<dbReference type="Pfam" id="PF00215">
    <property type="entry name" value="OMPdecase"/>
    <property type="match status" value="1"/>
</dbReference>
<dbReference type="GO" id="GO:0004590">
    <property type="term" value="F:orotidine-5'-phosphate decarboxylase activity"/>
    <property type="evidence" value="ECO:0007669"/>
    <property type="project" value="InterPro"/>
</dbReference>
<dbReference type="InterPro" id="IPR013785">
    <property type="entry name" value="Aldolase_TIM"/>
</dbReference>
<evidence type="ECO:0000313" key="4">
    <source>
        <dbReference type="Proteomes" id="UP000324705"/>
    </source>
</evidence>
<dbReference type="PANTHER" id="PTHR19278:SF40">
    <property type="entry name" value="URIDINE 5'-MONOPHOSPHATE SYNTHASE"/>
    <property type="match status" value="1"/>
</dbReference>
<reference evidence="3 4" key="1">
    <citation type="submission" date="2017-09" db="EMBL/GenBank/DDBJ databases">
        <authorList>
            <consortium name="International Durum Wheat Genome Sequencing Consortium (IDWGSC)"/>
            <person name="Milanesi L."/>
        </authorList>
    </citation>
    <scope>NUCLEOTIDE SEQUENCE [LARGE SCALE GENOMIC DNA]</scope>
    <source>
        <strain evidence="4">cv. Svevo</strain>
    </source>
</reference>
<dbReference type="GO" id="GO:0006222">
    <property type="term" value="P:UMP biosynthetic process"/>
    <property type="evidence" value="ECO:0007669"/>
    <property type="project" value="TreeGrafter"/>
</dbReference>
<evidence type="ECO:0000313" key="3">
    <source>
        <dbReference type="EMBL" id="VAH85400.1"/>
    </source>
</evidence>
<sequence>MQYEGGTFRISDWADIVTAHVIPGPGIIDGLELKGLPKGKGLLLVAEMSSPGNLAHGDYTAAAMKFAEQHSDFVIGFLSVNPASWPAPAPSPAFVQVTDPGVDVAAGGGSPGHQYDVPHLVVNERGGDVMVVGRGVIEASDPAGAAREYRARGWQAYQTSLSSS</sequence>
<dbReference type="InterPro" id="IPR011060">
    <property type="entry name" value="RibuloseP-bd_barrel"/>
</dbReference>
<feature type="domain" description="Orotidine 5'-phosphate decarboxylase" evidence="2">
    <location>
        <begin position="2"/>
        <end position="149"/>
    </location>
</feature>